<dbReference type="Proteomes" id="UP000009049">
    <property type="component" value="Chromosome"/>
</dbReference>
<organism evidence="2 3">
    <name type="scientific">Robiginitalea biformata (strain ATCC BAA-864 / DSM 15991 / KCTC 12146 / HTCC2501)</name>
    <dbReference type="NCBI Taxonomy" id="313596"/>
    <lineage>
        <taxon>Bacteria</taxon>
        <taxon>Pseudomonadati</taxon>
        <taxon>Bacteroidota</taxon>
        <taxon>Flavobacteriia</taxon>
        <taxon>Flavobacteriales</taxon>
        <taxon>Flavobacteriaceae</taxon>
        <taxon>Robiginitalea</taxon>
    </lineage>
</organism>
<dbReference type="RefSeq" id="WP_015755080.1">
    <property type="nucleotide sequence ID" value="NC_013222.1"/>
</dbReference>
<dbReference type="PANTHER" id="PTHR33490:SF6">
    <property type="entry name" value="SLL1049 PROTEIN"/>
    <property type="match status" value="1"/>
</dbReference>
<feature type="domain" description="Transglutaminase-like" evidence="1">
    <location>
        <begin position="172"/>
        <end position="237"/>
    </location>
</feature>
<dbReference type="KEGG" id="rbi:RB2501_15594"/>
<dbReference type="SUPFAM" id="SSF54001">
    <property type="entry name" value="Cysteine proteinases"/>
    <property type="match status" value="1"/>
</dbReference>
<name>A4CLL6_ROBBH</name>
<dbReference type="HOGENOM" id="CLU_008973_1_0_10"/>
<proteinExistence type="predicted"/>
<accession>A4CLL6</accession>
<evidence type="ECO:0000259" key="1">
    <source>
        <dbReference type="SMART" id="SM00460"/>
    </source>
</evidence>
<keyword evidence="3" id="KW-1185">Reference proteome</keyword>
<dbReference type="EMBL" id="CP001712">
    <property type="protein sequence ID" value="EAR15765.1"/>
    <property type="molecule type" value="Genomic_DNA"/>
</dbReference>
<dbReference type="eggNOG" id="COG1305">
    <property type="taxonomic scope" value="Bacteria"/>
</dbReference>
<dbReference type="STRING" id="313596.RB2501_15594"/>
<evidence type="ECO:0000313" key="3">
    <source>
        <dbReference type="Proteomes" id="UP000009049"/>
    </source>
</evidence>
<dbReference type="SMART" id="SM00460">
    <property type="entry name" value="TGc"/>
    <property type="match status" value="1"/>
</dbReference>
<dbReference type="OrthoDB" id="9804872at2"/>
<dbReference type="InterPro" id="IPR002931">
    <property type="entry name" value="Transglutaminase-like"/>
</dbReference>
<protein>
    <recommendedName>
        <fullName evidence="1">Transglutaminase-like domain-containing protein</fullName>
    </recommendedName>
</protein>
<dbReference type="AlphaFoldDB" id="A4CLL6"/>
<dbReference type="PANTHER" id="PTHR33490">
    <property type="entry name" value="BLR5614 PROTEIN-RELATED"/>
    <property type="match status" value="1"/>
</dbReference>
<reference evidence="2 3" key="1">
    <citation type="journal article" date="2009" name="J. Bacteriol.">
        <title>Complete genome sequence of Robiginitalea biformata HTCC2501.</title>
        <authorList>
            <person name="Oh H.M."/>
            <person name="Giovannoni S.J."/>
            <person name="Lee K."/>
            <person name="Ferriera S."/>
            <person name="Johnson J."/>
            <person name="Cho J.C."/>
        </authorList>
    </citation>
    <scope>NUCLEOTIDE SEQUENCE [LARGE SCALE GENOMIC DNA]</scope>
    <source>
        <strain evidence="3">ATCC BAA-864 / HTCC2501 / KCTC 12146</strain>
    </source>
</reference>
<dbReference type="Gene3D" id="3.10.620.30">
    <property type="match status" value="1"/>
</dbReference>
<gene>
    <name evidence="2" type="ordered locus">RB2501_15594</name>
</gene>
<dbReference type="Pfam" id="PF01841">
    <property type="entry name" value="Transglut_core"/>
    <property type="match status" value="1"/>
</dbReference>
<sequence length="282" mass="31723">MAETYTIRYTAENRYDHPVVEASWQFLIVPLENASQSLGRVFFSNSRGANWEFSQNGFGFTTIRVRNRHELTDIAFEAEFEVLKQPDNPFDFDPSAVPDYRPGDFRELSFRLEHQMFLKPSPLTLLPDSKDCFRFDTGVNCMENLTRLNAWVYEDLDYMPGETGVDTPLSDILDNRKGVCQDFAHLFVAIAREHGLPARYVSGYLHQGMGYVGDAQMHAWAEAFVPGIGWKGFDPTNNLLAASDHIKVAHGRDYSDCAPIKGVVFGPGGNSSNHQVAVSSQQ</sequence>
<dbReference type="InterPro" id="IPR038765">
    <property type="entry name" value="Papain-like_cys_pep_sf"/>
</dbReference>
<evidence type="ECO:0000313" key="2">
    <source>
        <dbReference type="EMBL" id="EAR15765.1"/>
    </source>
</evidence>